<dbReference type="GO" id="GO:0016485">
    <property type="term" value="P:protein processing"/>
    <property type="evidence" value="ECO:0007669"/>
    <property type="project" value="TreeGrafter"/>
</dbReference>
<dbReference type="Gene3D" id="3.40.390.10">
    <property type="entry name" value="Collagenase (Catalytic Domain)"/>
    <property type="match status" value="1"/>
</dbReference>
<dbReference type="InterPro" id="IPR024079">
    <property type="entry name" value="MetalloPept_cat_dom_sf"/>
</dbReference>
<dbReference type="InterPro" id="IPR018497">
    <property type="entry name" value="Peptidase_M13_C"/>
</dbReference>
<proteinExistence type="predicted"/>
<dbReference type="PANTHER" id="PTHR11733:SF192">
    <property type="entry name" value="NEPRILYSIN-21"/>
    <property type="match status" value="1"/>
</dbReference>
<evidence type="ECO:0000259" key="1">
    <source>
        <dbReference type="Pfam" id="PF01431"/>
    </source>
</evidence>
<accession>A0A183CYG2</accession>
<sequence length="67" mass="7890">LPNWPRFLQNWCSLIRPKHYLQIIMADVHAPSKYRAVIPLQNRPEFSEAFHCPTGSPMNPTRKCSIW</sequence>
<dbReference type="SUPFAM" id="SSF55486">
    <property type="entry name" value="Metalloproteases ('zincins'), catalytic domain"/>
    <property type="match status" value="1"/>
</dbReference>
<dbReference type="Pfam" id="PF01431">
    <property type="entry name" value="Peptidase_M13"/>
    <property type="match status" value="1"/>
</dbReference>
<feature type="domain" description="Peptidase M13 C-terminal" evidence="1">
    <location>
        <begin position="7"/>
        <end position="66"/>
    </location>
</feature>
<name>A0A183CYG2_9BILA</name>
<protein>
    <submittedName>
        <fullName evidence="2">Peptidase_M13 domain-containing protein</fullName>
    </submittedName>
</protein>
<organism evidence="2">
    <name type="scientific">Gongylonema pulchrum</name>
    <dbReference type="NCBI Taxonomy" id="637853"/>
    <lineage>
        <taxon>Eukaryota</taxon>
        <taxon>Metazoa</taxon>
        <taxon>Ecdysozoa</taxon>
        <taxon>Nematoda</taxon>
        <taxon>Chromadorea</taxon>
        <taxon>Rhabditida</taxon>
        <taxon>Spirurina</taxon>
        <taxon>Spiruromorpha</taxon>
        <taxon>Spiruroidea</taxon>
        <taxon>Gongylonematidae</taxon>
        <taxon>Gongylonema</taxon>
    </lineage>
</organism>
<dbReference type="PANTHER" id="PTHR11733">
    <property type="entry name" value="ZINC METALLOPROTEASE FAMILY M13 NEPRILYSIN-RELATED"/>
    <property type="match status" value="1"/>
</dbReference>
<dbReference type="PROSITE" id="PS51885">
    <property type="entry name" value="NEPRILYSIN"/>
    <property type="match status" value="1"/>
</dbReference>
<dbReference type="GO" id="GO:0004222">
    <property type="term" value="F:metalloendopeptidase activity"/>
    <property type="evidence" value="ECO:0007669"/>
    <property type="project" value="InterPro"/>
</dbReference>
<evidence type="ECO:0000313" key="2">
    <source>
        <dbReference type="WBParaSite" id="GPUH_0000150601-mRNA-1"/>
    </source>
</evidence>
<dbReference type="WBParaSite" id="GPUH_0000150601-mRNA-1">
    <property type="protein sequence ID" value="GPUH_0000150601-mRNA-1"/>
    <property type="gene ID" value="GPUH_0000150601"/>
</dbReference>
<dbReference type="InterPro" id="IPR000718">
    <property type="entry name" value="Peptidase_M13"/>
</dbReference>
<dbReference type="GO" id="GO:0005886">
    <property type="term" value="C:plasma membrane"/>
    <property type="evidence" value="ECO:0007669"/>
    <property type="project" value="TreeGrafter"/>
</dbReference>
<reference evidence="2" key="1">
    <citation type="submission" date="2016-06" db="UniProtKB">
        <authorList>
            <consortium name="WormBaseParasite"/>
        </authorList>
    </citation>
    <scope>IDENTIFICATION</scope>
</reference>
<dbReference type="AlphaFoldDB" id="A0A183CYG2"/>